<evidence type="ECO:0000256" key="2">
    <source>
        <dbReference type="ARBA" id="ARBA00009387"/>
    </source>
</evidence>
<comment type="caution">
    <text evidence="6">The sequence shown here is derived from an EMBL/GenBank/DDBJ whole genome shotgun (WGS) entry which is preliminary data.</text>
</comment>
<dbReference type="SUPFAM" id="SSF110997">
    <property type="entry name" value="Sporulation related repeat"/>
    <property type="match status" value="1"/>
</dbReference>
<dbReference type="InterPro" id="IPR036680">
    <property type="entry name" value="SPOR-like_sf"/>
</dbReference>
<feature type="region of interest" description="Disordered" evidence="3">
    <location>
        <begin position="260"/>
        <end position="419"/>
    </location>
</feature>
<dbReference type="PANTHER" id="PTHR37423">
    <property type="entry name" value="SOLUBLE LYTIC MUREIN TRANSGLYCOSYLASE-RELATED"/>
    <property type="match status" value="1"/>
</dbReference>
<feature type="region of interest" description="Disordered" evidence="3">
    <location>
        <begin position="34"/>
        <end position="58"/>
    </location>
</feature>
<dbReference type="InterPro" id="IPR007730">
    <property type="entry name" value="SPOR-like_dom"/>
</dbReference>
<evidence type="ECO:0000256" key="4">
    <source>
        <dbReference type="SAM" id="SignalP"/>
    </source>
</evidence>
<proteinExistence type="inferred from homology"/>
<keyword evidence="7" id="KW-1185">Reference proteome</keyword>
<feature type="compositionally biased region" description="Basic and acidic residues" evidence="3">
    <location>
        <begin position="305"/>
        <end position="314"/>
    </location>
</feature>
<evidence type="ECO:0000259" key="5">
    <source>
        <dbReference type="PROSITE" id="PS51724"/>
    </source>
</evidence>
<gene>
    <name evidence="6" type="ORF">K1J50_16030</name>
</gene>
<feature type="chain" id="PRO_5046859149" evidence="4">
    <location>
        <begin position="28"/>
        <end position="531"/>
    </location>
</feature>
<name>A0ABS7F5V1_9PROT</name>
<dbReference type="Gene3D" id="1.10.530.10">
    <property type="match status" value="1"/>
</dbReference>
<dbReference type="InterPro" id="IPR008258">
    <property type="entry name" value="Transglycosylase_SLT_dom_1"/>
</dbReference>
<dbReference type="PROSITE" id="PS51257">
    <property type="entry name" value="PROKAR_LIPOPROTEIN"/>
    <property type="match status" value="1"/>
</dbReference>
<comment type="similarity">
    <text evidence="2">Belongs to the virb1 family.</text>
</comment>
<feature type="compositionally biased region" description="Low complexity" evidence="3">
    <location>
        <begin position="343"/>
        <end position="398"/>
    </location>
</feature>
<feature type="domain" description="SPOR" evidence="5">
    <location>
        <begin position="448"/>
        <end position="531"/>
    </location>
</feature>
<comment type="similarity">
    <text evidence="1">Belongs to the transglycosylase Slt family.</text>
</comment>
<accession>A0ABS7F5V1</accession>
<protein>
    <submittedName>
        <fullName evidence="6">Lytic transglycosylase domain-containing protein</fullName>
    </submittedName>
</protein>
<dbReference type="PANTHER" id="PTHR37423:SF2">
    <property type="entry name" value="MEMBRANE-BOUND LYTIC MUREIN TRANSGLYCOSYLASE C"/>
    <property type="match status" value="1"/>
</dbReference>
<evidence type="ECO:0000313" key="7">
    <source>
        <dbReference type="Proteomes" id="UP001519924"/>
    </source>
</evidence>
<dbReference type="Gene3D" id="3.30.70.1070">
    <property type="entry name" value="Sporulation related repeat"/>
    <property type="match status" value="1"/>
</dbReference>
<dbReference type="EMBL" id="JAHZUY010000063">
    <property type="protein sequence ID" value="MBW8270993.1"/>
    <property type="molecule type" value="Genomic_DNA"/>
</dbReference>
<evidence type="ECO:0000256" key="1">
    <source>
        <dbReference type="ARBA" id="ARBA00007734"/>
    </source>
</evidence>
<dbReference type="InterPro" id="IPR023346">
    <property type="entry name" value="Lysozyme-like_dom_sf"/>
</dbReference>
<dbReference type="CDD" id="cd00254">
    <property type="entry name" value="LT-like"/>
    <property type="match status" value="1"/>
</dbReference>
<dbReference type="Pfam" id="PF01464">
    <property type="entry name" value="SLT"/>
    <property type="match status" value="1"/>
</dbReference>
<reference evidence="6 7" key="1">
    <citation type="submission" date="2021-08" db="EMBL/GenBank/DDBJ databases">
        <title>Caldovatus sediminis gen. nov., sp. nov., a moderately thermophilic bacterium isolated from a hot spring.</title>
        <authorList>
            <person name="Hu C.-J."/>
            <person name="Li W.-J."/>
            <person name="Xian W.-D."/>
        </authorList>
    </citation>
    <scope>NUCLEOTIDE SEQUENCE [LARGE SCALE GENOMIC DNA]</scope>
    <source>
        <strain evidence="6 7">SYSU G05006</strain>
    </source>
</reference>
<evidence type="ECO:0000256" key="3">
    <source>
        <dbReference type="SAM" id="MobiDB-lite"/>
    </source>
</evidence>
<dbReference type="Proteomes" id="UP001519924">
    <property type="component" value="Unassembled WGS sequence"/>
</dbReference>
<keyword evidence="4" id="KW-0732">Signal</keyword>
<organism evidence="6 7">
    <name type="scientific">Caldovatus aquaticus</name>
    <dbReference type="NCBI Taxonomy" id="2865671"/>
    <lineage>
        <taxon>Bacteria</taxon>
        <taxon>Pseudomonadati</taxon>
        <taxon>Pseudomonadota</taxon>
        <taxon>Alphaproteobacteria</taxon>
        <taxon>Acetobacterales</taxon>
        <taxon>Roseomonadaceae</taxon>
        <taxon>Caldovatus</taxon>
    </lineage>
</organism>
<sequence>MARMLRLSLGAVRPFLAVALVATVAVAGCGQQERPVSTARGGHHQRPASYDPPGPPHDPWGPWIREASRRFDVPETWIREVMRQESGGRASATSPAGAMGLMQVMPGTYRELQARYGLGDDPYHPYDNIMAGAAYIREMYDLFGSPAFLAAYNAGPRRLEDYLWNGRGLPAETRRYVARIGPRILDAAPVRRAPPEVYAAAEIPLNIPPGPRRMDATTMLALREQRQRIEAAAQLARANAAPAAAEPAAGTALAAAAPLAAPAAPREPEPPRRVASADPYSGLVVRMDPIPDGSTPEGTAALARARPERAEAGRDATAIAGLPVSPPTPPAAHAERSAPPPATRSLLAAARAAQPQQPAGRAATDATARSGANPPAAAPGAGTRPGAATQLAAAATPRGAPPSPWVRVPPAAVPVPPRPEPAGRGFSLMSRAEAATLPAARRGGAAAPAPAGEWGVQVGAFGSAAQAQSAASRARDMVRTLGARVVVQRVAQGHGTLYRARVTGLSRESASAACERLRRQGDCIVLSPDSI</sequence>
<dbReference type="PROSITE" id="PS51724">
    <property type="entry name" value="SPOR"/>
    <property type="match status" value="1"/>
</dbReference>
<feature type="signal peptide" evidence="4">
    <location>
        <begin position="1"/>
        <end position="27"/>
    </location>
</feature>
<dbReference type="Pfam" id="PF05036">
    <property type="entry name" value="SPOR"/>
    <property type="match status" value="1"/>
</dbReference>
<dbReference type="SUPFAM" id="SSF53955">
    <property type="entry name" value="Lysozyme-like"/>
    <property type="match status" value="1"/>
</dbReference>
<evidence type="ECO:0000313" key="6">
    <source>
        <dbReference type="EMBL" id="MBW8270993.1"/>
    </source>
</evidence>